<proteinExistence type="predicted"/>
<comment type="caution">
    <text evidence="3">The sequence shown here is derived from an EMBL/GenBank/DDBJ whole genome shotgun (WGS) entry which is preliminary data.</text>
</comment>
<evidence type="ECO:0000313" key="4">
    <source>
        <dbReference type="Proteomes" id="UP001501495"/>
    </source>
</evidence>
<sequence>MDAGVRAAIATLGPDLNPRMYRATLALLEPLASPPGPGEVRRDLAYGPDRHHRLNVFGARDDADPTPARPVLVFVHGGGFVGGSTTLGETPFYDNIGWWAVRSGLLGITMTYRLAPEAAWPAGSEDVARAIAWVRAEAASLGGDPDRIVLLGQSAGAVHVAGYLAGQAGEAPQVAGAVLSSCLYDVGTAVDNPLQRAYLGPDPTTWARASALEGLLATDVPLLLTVSEFDEPDFQRQALGLVAAWGARRGTYPPLERLAGHNHLSPVLSLGAEPGSGIDTLGPLVADFVAGLDAGREAALRTVGA</sequence>
<dbReference type="EMBL" id="BAAAZH010000008">
    <property type="protein sequence ID" value="GAA4113103.1"/>
    <property type="molecule type" value="Genomic_DNA"/>
</dbReference>
<evidence type="ECO:0000259" key="2">
    <source>
        <dbReference type="Pfam" id="PF07859"/>
    </source>
</evidence>
<name>A0ABP7XEA9_9ACTN</name>
<dbReference type="Pfam" id="PF07859">
    <property type="entry name" value="Abhydrolase_3"/>
    <property type="match status" value="1"/>
</dbReference>
<protein>
    <recommendedName>
        <fullName evidence="2">Alpha/beta hydrolase fold-3 domain-containing protein</fullName>
    </recommendedName>
</protein>
<accession>A0ABP7XEA9</accession>
<evidence type="ECO:0000256" key="1">
    <source>
        <dbReference type="ARBA" id="ARBA00022801"/>
    </source>
</evidence>
<dbReference type="InterPro" id="IPR029058">
    <property type="entry name" value="AB_hydrolase_fold"/>
</dbReference>
<dbReference type="InterPro" id="IPR013094">
    <property type="entry name" value="AB_hydrolase_3"/>
</dbReference>
<evidence type="ECO:0000313" key="3">
    <source>
        <dbReference type="EMBL" id="GAA4113103.1"/>
    </source>
</evidence>
<dbReference type="Proteomes" id="UP001501495">
    <property type="component" value="Unassembled WGS sequence"/>
</dbReference>
<dbReference type="PANTHER" id="PTHR48081:SF33">
    <property type="entry name" value="KYNURENINE FORMAMIDASE"/>
    <property type="match status" value="1"/>
</dbReference>
<dbReference type="PANTHER" id="PTHR48081">
    <property type="entry name" value="AB HYDROLASE SUPERFAMILY PROTEIN C4A8.06C"/>
    <property type="match status" value="1"/>
</dbReference>
<keyword evidence="1" id="KW-0378">Hydrolase</keyword>
<feature type="domain" description="Alpha/beta hydrolase fold-3" evidence="2">
    <location>
        <begin position="72"/>
        <end position="198"/>
    </location>
</feature>
<dbReference type="Gene3D" id="3.40.50.1820">
    <property type="entry name" value="alpha/beta hydrolase"/>
    <property type="match status" value="1"/>
</dbReference>
<dbReference type="SUPFAM" id="SSF53474">
    <property type="entry name" value="alpha/beta-Hydrolases"/>
    <property type="match status" value="1"/>
</dbReference>
<reference evidence="4" key="1">
    <citation type="journal article" date="2019" name="Int. J. Syst. Evol. Microbiol.">
        <title>The Global Catalogue of Microorganisms (GCM) 10K type strain sequencing project: providing services to taxonomists for standard genome sequencing and annotation.</title>
        <authorList>
            <consortium name="The Broad Institute Genomics Platform"/>
            <consortium name="The Broad Institute Genome Sequencing Center for Infectious Disease"/>
            <person name="Wu L."/>
            <person name="Ma J."/>
        </authorList>
    </citation>
    <scope>NUCLEOTIDE SEQUENCE [LARGE SCALE GENOMIC DNA]</scope>
    <source>
        <strain evidence="4">JCM 16703</strain>
    </source>
</reference>
<dbReference type="InterPro" id="IPR050300">
    <property type="entry name" value="GDXG_lipolytic_enzyme"/>
</dbReference>
<organism evidence="3 4">
    <name type="scientific">Nocardioides fonticola</name>
    <dbReference type="NCBI Taxonomy" id="450363"/>
    <lineage>
        <taxon>Bacteria</taxon>
        <taxon>Bacillati</taxon>
        <taxon>Actinomycetota</taxon>
        <taxon>Actinomycetes</taxon>
        <taxon>Propionibacteriales</taxon>
        <taxon>Nocardioidaceae</taxon>
        <taxon>Nocardioides</taxon>
    </lineage>
</organism>
<keyword evidence="4" id="KW-1185">Reference proteome</keyword>
<gene>
    <name evidence="3" type="ORF">GCM10022215_10010</name>
</gene>